<keyword evidence="1" id="KW-1133">Transmembrane helix</keyword>
<dbReference type="Proteomes" id="UP000194127">
    <property type="component" value="Unassembled WGS sequence"/>
</dbReference>
<dbReference type="AlphaFoldDB" id="A0A1X6NA12"/>
<evidence type="ECO:0000313" key="3">
    <source>
        <dbReference type="Proteomes" id="UP000194127"/>
    </source>
</evidence>
<sequence>MLPAPLQHAAEPPSPGVSTAPYAYGTLLMACVNGSWLAIQLNVREICNDRSARPL</sequence>
<keyword evidence="1" id="KW-0812">Transmembrane</keyword>
<keyword evidence="1" id="KW-0472">Membrane</keyword>
<gene>
    <name evidence="2" type="ORF">POSPLADRAFT_1039109</name>
</gene>
<dbReference type="RefSeq" id="XP_024342283.1">
    <property type="nucleotide sequence ID" value="XM_024477490.1"/>
</dbReference>
<reference evidence="2 3" key="1">
    <citation type="submission" date="2017-04" db="EMBL/GenBank/DDBJ databases">
        <title>Genome Sequence of the Model Brown-Rot Fungus Postia placenta SB12.</title>
        <authorList>
            <consortium name="DOE Joint Genome Institute"/>
            <person name="Gaskell J."/>
            <person name="Kersten P."/>
            <person name="Larrondo L.F."/>
            <person name="Canessa P."/>
            <person name="Martinez D."/>
            <person name="Hibbett D."/>
            <person name="Schmoll M."/>
            <person name="Kubicek C.P."/>
            <person name="Martinez A.T."/>
            <person name="Yadav J."/>
            <person name="Master E."/>
            <person name="Magnuson J.K."/>
            <person name="James T."/>
            <person name="Yaver D."/>
            <person name="Berka R."/>
            <person name="Labutti K."/>
            <person name="Lipzen A."/>
            <person name="Aerts A."/>
            <person name="Barry K."/>
            <person name="Henrissat B."/>
            <person name="Blanchette R."/>
            <person name="Grigoriev I."/>
            <person name="Cullen D."/>
        </authorList>
    </citation>
    <scope>NUCLEOTIDE SEQUENCE [LARGE SCALE GENOMIC DNA]</scope>
    <source>
        <strain evidence="2 3">MAD-698-R-SB12</strain>
    </source>
</reference>
<name>A0A1X6NA12_9APHY</name>
<organism evidence="2 3">
    <name type="scientific">Postia placenta MAD-698-R-SB12</name>
    <dbReference type="NCBI Taxonomy" id="670580"/>
    <lineage>
        <taxon>Eukaryota</taxon>
        <taxon>Fungi</taxon>
        <taxon>Dikarya</taxon>
        <taxon>Basidiomycota</taxon>
        <taxon>Agaricomycotina</taxon>
        <taxon>Agaricomycetes</taxon>
        <taxon>Polyporales</taxon>
        <taxon>Adustoporiaceae</taxon>
        <taxon>Rhodonia</taxon>
    </lineage>
</organism>
<accession>A0A1X6NA12</accession>
<proteinExistence type="predicted"/>
<feature type="transmembrane region" description="Helical" evidence="1">
    <location>
        <begin position="22"/>
        <end position="43"/>
    </location>
</feature>
<dbReference type="GeneID" id="36322440"/>
<evidence type="ECO:0000313" key="2">
    <source>
        <dbReference type="EMBL" id="OSX65489.1"/>
    </source>
</evidence>
<protein>
    <submittedName>
        <fullName evidence="2">Uncharacterized protein</fullName>
    </submittedName>
</protein>
<evidence type="ECO:0000256" key="1">
    <source>
        <dbReference type="SAM" id="Phobius"/>
    </source>
</evidence>
<keyword evidence="3" id="KW-1185">Reference proteome</keyword>
<dbReference type="EMBL" id="KZ110593">
    <property type="protein sequence ID" value="OSX65489.1"/>
    <property type="molecule type" value="Genomic_DNA"/>
</dbReference>